<dbReference type="AlphaFoldDB" id="A0ABD3MP41"/>
<keyword evidence="3" id="KW-1185">Reference proteome</keyword>
<evidence type="ECO:0000313" key="3">
    <source>
        <dbReference type="Proteomes" id="UP001530315"/>
    </source>
</evidence>
<proteinExistence type="predicted"/>
<feature type="region of interest" description="Disordered" evidence="1">
    <location>
        <begin position="181"/>
        <end position="202"/>
    </location>
</feature>
<comment type="caution">
    <text evidence="2">The sequence shown here is derived from an EMBL/GenBank/DDBJ whole genome shotgun (WGS) entry which is preliminary data.</text>
</comment>
<name>A0ABD3MP41_9STRA</name>
<dbReference type="EMBL" id="JALLAZ020001752">
    <property type="protein sequence ID" value="KAL3765432.1"/>
    <property type="molecule type" value="Genomic_DNA"/>
</dbReference>
<gene>
    <name evidence="2" type="ORF">ACHAW5_006925</name>
</gene>
<accession>A0ABD3MP41</accession>
<reference evidence="2 3" key="1">
    <citation type="submission" date="2024-10" db="EMBL/GenBank/DDBJ databases">
        <title>Updated reference genomes for cyclostephanoid diatoms.</title>
        <authorList>
            <person name="Roberts W.R."/>
            <person name="Alverson A.J."/>
        </authorList>
    </citation>
    <scope>NUCLEOTIDE SEQUENCE [LARGE SCALE GENOMIC DNA]</scope>
    <source>
        <strain evidence="2 3">AJA276-08</strain>
    </source>
</reference>
<organism evidence="2 3">
    <name type="scientific">Stephanodiscus triporus</name>
    <dbReference type="NCBI Taxonomy" id="2934178"/>
    <lineage>
        <taxon>Eukaryota</taxon>
        <taxon>Sar</taxon>
        <taxon>Stramenopiles</taxon>
        <taxon>Ochrophyta</taxon>
        <taxon>Bacillariophyta</taxon>
        <taxon>Coscinodiscophyceae</taxon>
        <taxon>Thalassiosirophycidae</taxon>
        <taxon>Stephanodiscales</taxon>
        <taxon>Stephanodiscaceae</taxon>
        <taxon>Stephanodiscus</taxon>
    </lineage>
</organism>
<protein>
    <submittedName>
        <fullName evidence="2">Uncharacterized protein</fullName>
    </submittedName>
</protein>
<evidence type="ECO:0000256" key="1">
    <source>
        <dbReference type="SAM" id="MobiDB-lite"/>
    </source>
</evidence>
<evidence type="ECO:0000313" key="2">
    <source>
        <dbReference type="EMBL" id="KAL3765432.1"/>
    </source>
</evidence>
<sequence>MAFLAAVIGCGYLGYEAGLPADDDADDAADGNVTTGGILIHSKPHTKGEEWLEASSRWVANEKEMIRDRRPHWNFPRNKKFNKGTFKPMSQVQLLKLIDEDLLADTCSVDNIATLDGIRDCNALCQHRLCCFSNLESDSCLREYPGECQSYEPCRTLVDGPKDATPEVASEPEDFLAIVKNDDSDGGGGAQEGQPSAEVKDDDSAIASTVQAVCGLGDKLPKGDDSWVVACHALCANYLCCFSIDGQSNCRDSYGDLTCDAYGGCAALVSEEEGPHRK</sequence>
<dbReference type="Proteomes" id="UP001530315">
    <property type="component" value="Unassembled WGS sequence"/>
</dbReference>